<evidence type="ECO:0008006" key="4">
    <source>
        <dbReference type="Google" id="ProtNLM"/>
    </source>
</evidence>
<gene>
    <name evidence="2" type="ORF">Q0590_07890</name>
</gene>
<dbReference type="Proteomes" id="UP001168528">
    <property type="component" value="Unassembled WGS sequence"/>
</dbReference>
<feature type="signal peptide" evidence="1">
    <location>
        <begin position="1"/>
        <end position="23"/>
    </location>
</feature>
<keyword evidence="3" id="KW-1185">Reference proteome</keyword>
<evidence type="ECO:0000313" key="3">
    <source>
        <dbReference type="Proteomes" id="UP001168528"/>
    </source>
</evidence>
<comment type="caution">
    <text evidence="2">The sequence shown here is derived from an EMBL/GenBank/DDBJ whole genome shotgun (WGS) entry which is preliminary data.</text>
</comment>
<name>A0ABT8R4F4_9BACT</name>
<keyword evidence="1" id="KW-0732">Signal</keyword>
<reference evidence="2" key="1">
    <citation type="submission" date="2023-07" db="EMBL/GenBank/DDBJ databases">
        <title>The genome sequence of Rhodocytophaga aerolata KACC 12507.</title>
        <authorList>
            <person name="Zhang X."/>
        </authorList>
    </citation>
    <scope>NUCLEOTIDE SEQUENCE</scope>
    <source>
        <strain evidence="2">KACC 12507</strain>
    </source>
</reference>
<feature type="chain" id="PRO_5045762321" description="DUF5004 domain-containing protein" evidence="1">
    <location>
        <begin position="24"/>
        <end position="165"/>
    </location>
</feature>
<proteinExistence type="predicted"/>
<evidence type="ECO:0000256" key="1">
    <source>
        <dbReference type="SAM" id="SignalP"/>
    </source>
</evidence>
<accession>A0ABT8R4F4</accession>
<dbReference type="EMBL" id="JAUKPO010000003">
    <property type="protein sequence ID" value="MDO1446168.1"/>
    <property type="molecule type" value="Genomic_DNA"/>
</dbReference>
<protein>
    <recommendedName>
        <fullName evidence="4">DUF5004 domain-containing protein</fullName>
    </recommendedName>
</protein>
<dbReference type="PROSITE" id="PS51257">
    <property type="entry name" value="PROKAR_LIPOPROTEIN"/>
    <property type="match status" value="1"/>
</dbReference>
<sequence>MKRYSALLFALLLSICIISGCKKDDEPKQPTKTDILTGRDWKFQDLFAFGQNLTTLGVAQYLGGVTNSNFKFNKDGSYIATNRTTNATTPGKWEFGSNETTLILDKGTADETTFDIVTLTDKNLDLRFSINKNEIDSSLLPANLRALLVFADEQIPVDVKLIPAE</sequence>
<organism evidence="2 3">
    <name type="scientific">Rhodocytophaga aerolata</name>
    <dbReference type="NCBI Taxonomy" id="455078"/>
    <lineage>
        <taxon>Bacteria</taxon>
        <taxon>Pseudomonadati</taxon>
        <taxon>Bacteroidota</taxon>
        <taxon>Cytophagia</taxon>
        <taxon>Cytophagales</taxon>
        <taxon>Rhodocytophagaceae</taxon>
        <taxon>Rhodocytophaga</taxon>
    </lineage>
</organism>
<dbReference type="RefSeq" id="WP_302036969.1">
    <property type="nucleotide sequence ID" value="NZ_JAUKPO010000003.1"/>
</dbReference>
<evidence type="ECO:0000313" key="2">
    <source>
        <dbReference type="EMBL" id="MDO1446168.1"/>
    </source>
</evidence>